<dbReference type="EMBL" id="EU595738">
    <property type="protein sequence ID" value="ACD38754.1"/>
    <property type="molecule type" value="Genomic_DNA"/>
</dbReference>
<evidence type="ECO:0000313" key="1">
    <source>
        <dbReference type="EMBL" id="ACD38754.1"/>
    </source>
</evidence>
<dbReference type="AlphaFoldDB" id="B3G142"/>
<dbReference type="InterPro" id="IPR026365">
    <property type="entry name" value="BcepMu_gp16"/>
</dbReference>
<organism evidence="1">
    <name type="scientific">Pseudomonas aeruginosa</name>
    <dbReference type="NCBI Taxonomy" id="287"/>
    <lineage>
        <taxon>Bacteria</taxon>
        <taxon>Pseudomonadati</taxon>
        <taxon>Pseudomonadota</taxon>
        <taxon>Gammaproteobacteria</taxon>
        <taxon>Pseudomonadales</taxon>
        <taxon>Pseudomonadaceae</taxon>
        <taxon>Pseudomonas</taxon>
    </lineage>
</organism>
<accession>B3G142</accession>
<dbReference type="NCBIfam" id="TIGR04111">
    <property type="entry name" value="BcepMu_gp16"/>
    <property type="match status" value="1"/>
</dbReference>
<sequence>MHWLISNLSADRNPAMKVPYPLPNRKPYTGERVKELFRASGTAISAWAEANNYTRHQVYMVINGQFKGCRGASHEIALKLGMKLSVEQLAA</sequence>
<proteinExistence type="predicted"/>
<gene>
    <name evidence="1" type="ORF">PACL_0109</name>
</gene>
<protein>
    <submittedName>
        <fullName evidence="1">Hypothetical bacteriophage protein</fullName>
    </submittedName>
</protein>
<name>B3G142_PSEAI</name>
<reference evidence="1" key="1">
    <citation type="journal article" date="2008" name="Genomics">
        <title>Large-insert genome analysis technology detects structural variation in Pseudomonas aeruginosa clinical strains from cystic fibrosis patients.</title>
        <authorList>
            <person name="Hayden H.S."/>
            <person name="Gillett W."/>
            <person name="Saenphimmachak C."/>
            <person name="Lim R."/>
            <person name="Zhou Y."/>
            <person name="Jacobs M.A."/>
            <person name="Chang J."/>
            <person name="Rohmer L."/>
            <person name="D'Argenio D.A."/>
            <person name="Palmieri A."/>
            <person name="Levy R."/>
            <person name="Haugen E."/>
            <person name="Wong G.K."/>
            <person name="Brittnacher M.J."/>
            <person name="Burns J.L."/>
            <person name="Miller S.I."/>
            <person name="Olson M.V."/>
            <person name="Kaul R."/>
        </authorList>
    </citation>
    <scope>NUCLEOTIDE SEQUENCE</scope>
    <source>
        <strain evidence="1">PACS458</strain>
    </source>
</reference>